<keyword evidence="7 8" id="KW-0472">Membrane</keyword>
<dbReference type="GO" id="GO:0005886">
    <property type="term" value="C:plasma membrane"/>
    <property type="evidence" value="ECO:0007669"/>
    <property type="project" value="UniProtKB-SubCell"/>
</dbReference>
<evidence type="ECO:0000256" key="8">
    <source>
        <dbReference type="SAM" id="Phobius"/>
    </source>
</evidence>
<feature type="transmembrane region" description="Helical" evidence="8">
    <location>
        <begin position="215"/>
        <end position="233"/>
    </location>
</feature>
<feature type="transmembrane region" description="Helical" evidence="8">
    <location>
        <begin position="20"/>
        <end position="36"/>
    </location>
</feature>
<evidence type="ECO:0000256" key="5">
    <source>
        <dbReference type="ARBA" id="ARBA00022692"/>
    </source>
</evidence>
<dbReference type="InterPro" id="IPR011606">
    <property type="entry name" value="Brnchd-chn_aa_trnsp_permease"/>
</dbReference>
<dbReference type="RefSeq" id="WP_047761370.1">
    <property type="nucleotide sequence ID" value="NZ_CP091510.1"/>
</dbReference>
<dbReference type="PATRIC" id="fig|1470200.3.peg.416"/>
<organism evidence="9 10">
    <name type="scientific">Neisseria arctica</name>
    <dbReference type="NCBI Taxonomy" id="1470200"/>
    <lineage>
        <taxon>Bacteria</taxon>
        <taxon>Pseudomonadati</taxon>
        <taxon>Pseudomonadota</taxon>
        <taxon>Betaproteobacteria</taxon>
        <taxon>Neisseriales</taxon>
        <taxon>Neisseriaceae</taxon>
        <taxon>Neisseria</taxon>
    </lineage>
</organism>
<comment type="subcellular location">
    <subcellularLocation>
        <location evidence="1">Cell membrane</location>
        <topology evidence="1">Multi-pass membrane protein</topology>
    </subcellularLocation>
</comment>
<dbReference type="PANTHER" id="PTHR34979:SF1">
    <property type="entry name" value="INNER MEMBRANE PROTEIN YGAZ"/>
    <property type="match status" value="1"/>
</dbReference>
<accession>A0A0J0YR24</accession>
<protein>
    <submittedName>
        <fullName evidence="9">Branched-chain amino acid ABC transporter permease</fullName>
    </submittedName>
</protein>
<evidence type="ECO:0000256" key="6">
    <source>
        <dbReference type="ARBA" id="ARBA00022989"/>
    </source>
</evidence>
<gene>
    <name evidence="9" type="ORF">PL75_07630</name>
</gene>
<dbReference type="OrthoDB" id="3177005at2"/>
<dbReference type="Proteomes" id="UP000036027">
    <property type="component" value="Unassembled WGS sequence"/>
</dbReference>
<evidence type="ECO:0000256" key="2">
    <source>
        <dbReference type="ARBA" id="ARBA00010735"/>
    </source>
</evidence>
<dbReference type="GO" id="GO:1903785">
    <property type="term" value="P:L-valine transmembrane transport"/>
    <property type="evidence" value="ECO:0007669"/>
    <property type="project" value="TreeGrafter"/>
</dbReference>
<keyword evidence="5 8" id="KW-0812">Transmembrane</keyword>
<feature type="transmembrane region" description="Helical" evidence="8">
    <location>
        <begin position="137"/>
        <end position="162"/>
    </location>
</feature>
<evidence type="ECO:0000256" key="1">
    <source>
        <dbReference type="ARBA" id="ARBA00004651"/>
    </source>
</evidence>
<name>A0A0J0YR24_9NEIS</name>
<comment type="similarity">
    <text evidence="2">Belongs to the AzlC family.</text>
</comment>
<dbReference type="EMBL" id="JTDO01000011">
    <property type="protein sequence ID" value="KLT72601.1"/>
    <property type="molecule type" value="Genomic_DNA"/>
</dbReference>
<evidence type="ECO:0000256" key="7">
    <source>
        <dbReference type="ARBA" id="ARBA00023136"/>
    </source>
</evidence>
<feature type="transmembrane region" description="Helical" evidence="8">
    <location>
        <begin position="192"/>
        <end position="209"/>
    </location>
</feature>
<keyword evidence="4" id="KW-1003">Cell membrane</keyword>
<dbReference type="PANTHER" id="PTHR34979">
    <property type="entry name" value="INNER MEMBRANE PROTEIN YGAZ"/>
    <property type="match status" value="1"/>
</dbReference>
<keyword evidence="10" id="KW-1185">Reference proteome</keyword>
<dbReference type="Pfam" id="PF03591">
    <property type="entry name" value="AzlC"/>
    <property type="match status" value="1"/>
</dbReference>
<comment type="caution">
    <text evidence="9">The sequence shown here is derived from an EMBL/GenBank/DDBJ whole genome shotgun (WGS) entry which is preliminary data.</text>
</comment>
<feature type="transmembrane region" description="Helical" evidence="8">
    <location>
        <begin position="168"/>
        <end position="185"/>
    </location>
</feature>
<evidence type="ECO:0000256" key="3">
    <source>
        <dbReference type="ARBA" id="ARBA00022448"/>
    </source>
</evidence>
<evidence type="ECO:0000313" key="10">
    <source>
        <dbReference type="Proteomes" id="UP000036027"/>
    </source>
</evidence>
<keyword evidence="6 8" id="KW-1133">Transmembrane helix</keyword>
<feature type="transmembrane region" description="Helical" evidence="8">
    <location>
        <begin position="72"/>
        <end position="94"/>
    </location>
</feature>
<evidence type="ECO:0000256" key="4">
    <source>
        <dbReference type="ARBA" id="ARBA00022475"/>
    </source>
</evidence>
<keyword evidence="3" id="KW-0813">Transport</keyword>
<proteinExistence type="inferred from homology"/>
<evidence type="ECO:0000313" key="9">
    <source>
        <dbReference type="EMBL" id="KLT72601.1"/>
    </source>
</evidence>
<sequence>MNQPDSPRSEFFRGMKDCLPILVGILPFALILGVQGGQKGMTIVEMPLMAGLNFAGGSEFAAVGLWQHPLPIVLILAVTFMINTRHILMGAALAPYIRHMPMKKVLPLLFVMTDESWAMAFADINRRKAAGLPAFSLFYYWGVSIALYVVWIIFTTLGTAIGPSLGNIASWGFAMAFPAVFLVLLKGMWKGWYAARPWLVSLLVAAFIYRFSDGIWYVPAGAVAGLTAAYFWAEPS</sequence>
<reference evidence="9 10" key="1">
    <citation type="submission" date="2014-11" db="EMBL/GenBank/DDBJ databases">
        <title>Genome of a novel goose pathogen.</title>
        <authorList>
            <person name="Hansen C.M."/>
            <person name="Hueffer K."/>
            <person name="Choi S.C."/>
        </authorList>
    </citation>
    <scope>NUCLEOTIDE SEQUENCE [LARGE SCALE GENOMIC DNA]</scope>
    <source>
        <strain evidence="9 10">KH1503</strain>
    </source>
</reference>
<dbReference type="AlphaFoldDB" id="A0A0J0YR24"/>